<dbReference type="InterPro" id="IPR011075">
    <property type="entry name" value="TetR_C"/>
</dbReference>
<dbReference type="OrthoDB" id="3827407at2"/>
<dbReference type="EMBL" id="LZLR01000111">
    <property type="protein sequence ID" value="OBK21439.1"/>
    <property type="molecule type" value="Genomic_DNA"/>
</dbReference>
<accession>A0A1A3NK59</accession>
<evidence type="ECO:0000313" key="7">
    <source>
        <dbReference type="Proteomes" id="UP000093819"/>
    </source>
</evidence>
<keyword evidence="2 4" id="KW-0238">DNA-binding</keyword>
<dbReference type="Gene3D" id="1.10.357.10">
    <property type="entry name" value="Tetracycline Repressor, domain 2"/>
    <property type="match status" value="1"/>
</dbReference>
<comment type="caution">
    <text evidence="6">The sequence shown here is derived from an EMBL/GenBank/DDBJ whole genome shotgun (WGS) entry which is preliminary data.</text>
</comment>
<dbReference type="SUPFAM" id="SSF46689">
    <property type="entry name" value="Homeodomain-like"/>
    <property type="match status" value="1"/>
</dbReference>
<evidence type="ECO:0000259" key="5">
    <source>
        <dbReference type="PROSITE" id="PS50977"/>
    </source>
</evidence>
<dbReference type="RefSeq" id="WP_065035870.1">
    <property type="nucleotide sequence ID" value="NZ_LZLR01000111.1"/>
</dbReference>
<evidence type="ECO:0000256" key="4">
    <source>
        <dbReference type="PROSITE-ProRule" id="PRU00335"/>
    </source>
</evidence>
<dbReference type="InterPro" id="IPR009057">
    <property type="entry name" value="Homeodomain-like_sf"/>
</dbReference>
<dbReference type="PRINTS" id="PR00455">
    <property type="entry name" value="HTHTETR"/>
</dbReference>
<dbReference type="AlphaFoldDB" id="A0A1A3NK59"/>
<dbReference type="PANTHER" id="PTHR47506:SF1">
    <property type="entry name" value="HTH-TYPE TRANSCRIPTIONAL REGULATOR YJDC"/>
    <property type="match status" value="1"/>
</dbReference>
<keyword evidence="1" id="KW-0805">Transcription regulation</keyword>
<dbReference type="InterPro" id="IPR036271">
    <property type="entry name" value="Tet_transcr_reg_TetR-rel_C_sf"/>
</dbReference>
<reference evidence="6 7" key="1">
    <citation type="submission" date="2016-06" db="EMBL/GenBank/DDBJ databases">
        <authorList>
            <person name="Kjaerup R.B."/>
            <person name="Dalgaard T.S."/>
            <person name="Juul-Madsen H.R."/>
        </authorList>
    </citation>
    <scope>NUCLEOTIDE SEQUENCE [LARGE SCALE GENOMIC DNA]</scope>
    <source>
        <strain evidence="6 7">1245335.1</strain>
    </source>
</reference>
<keyword evidence="3" id="KW-0804">Transcription</keyword>
<dbReference type="SUPFAM" id="SSF48498">
    <property type="entry name" value="Tetracyclin repressor-like, C-terminal domain"/>
    <property type="match status" value="1"/>
</dbReference>
<dbReference type="GO" id="GO:0003677">
    <property type="term" value="F:DNA binding"/>
    <property type="evidence" value="ECO:0007669"/>
    <property type="project" value="UniProtKB-UniRule"/>
</dbReference>
<feature type="domain" description="HTH tetR-type" evidence="5">
    <location>
        <begin position="16"/>
        <end position="76"/>
    </location>
</feature>
<sequence>MSEDFVPGRRITARGAATRDRIIAAAADLMYVRGVNAVTLDDVRQATATSKSQLYKHFAGKQELIRAVLAYRAAQVLAREEQRLQRLRSIRGLRRWRDALVQGAALQGGAYGCVLGSMAIELSDQDEQARSELSQHFARWRGLLADALRRMQDDGVLVATADADALATGLLAALQGGYLLAQANHDVTAMATALDMALAHIESLTKT</sequence>
<protein>
    <submittedName>
        <fullName evidence="6">TetR family transcriptional regulator</fullName>
    </submittedName>
</protein>
<name>A0A1A3NK59_MYCAS</name>
<proteinExistence type="predicted"/>
<evidence type="ECO:0000256" key="3">
    <source>
        <dbReference type="ARBA" id="ARBA00023163"/>
    </source>
</evidence>
<gene>
    <name evidence="6" type="ORF">A5635_23485</name>
</gene>
<dbReference type="PROSITE" id="PS50977">
    <property type="entry name" value="HTH_TETR_2"/>
    <property type="match status" value="1"/>
</dbReference>
<dbReference type="PANTHER" id="PTHR47506">
    <property type="entry name" value="TRANSCRIPTIONAL REGULATORY PROTEIN"/>
    <property type="match status" value="1"/>
</dbReference>
<evidence type="ECO:0000313" key="6">
    <source>
        <dbReference type="EMBL" id="OBK21439.1"/>
    </source>
</evidence>
<evidence type="ECO:0000256" key="1">
    <source>
        <dbReference type="ARBA" id="ARBA00023015"/>
    </source>
</evidence>
<dbReference type="InterPro" id="IPR001647">
    <property type="entry name" value="HTH_TetR"/>
</dbReference>
<dbReference type="Pfam" id="PF16925">
    <property type="entry name" value="TetR_C_13"/>
    <property type="match status" value="1"/>
</dbReference>
<dbReference type="Pfam" id="PF00440">
    <property type="entry name" value="TetR_N"/>
    <property type="match status" value="1"/>
</dbReference>
<organism evidence="6 7">
    <name type="scientific">Mycobacterium asiaticum</name>
    <dbReference type="NCBI Taxonomy" id="1790"/>
    <lineage>
        <taxon>Bacteria</taxon>
        <taxon>Bacillati</taxon>
        <taxon>Actinomycetota</taxon>
        <taxon>Actinomycetes</taxon>
        <taxon>Mycobacteriales</taxon>
        <taxon>Mycobacteriaceae</taxon>
        <taxon>Mycobacterium</taxon>
    </lineage>
</organism>
<evidence type="ECO:0000256" key="2">
    <source>
        <dbReference type="ARBA" id="ARBA00023125"/>
    </source>
</evidence>
<feature type="DNA-binding region" description="H-T-H motif" evidence="4">
    <location>
        <begin position="39"/>
        <end position="58"/>
    </location>
</feature>
<dbReference type="Proteomes" id="UP000093819">
    <property type="component" value="Unassembled WGS sequence"/>
</dbReference>